<evidence type="ECO:0000256" key="4">
    <source>
        <dbReference type="ARBA" id="ARBA00023012"/>
    </source>
</evidence>
<dbReference type="GO" id="GO:0003677">
    <property type="term" value="F:DNA binding"/>
    <property type="evidence" value="ECO:0007669"/>
    <property type="project" value="UniProtKB-KW"/>
</dbReference>
<name>A0A344LEM6_9PSEU</name>
<evidence type="ECO:0000259" key="11">
    <source>
        <dbReference type="PROSITE" id="PS50110"/>
    </source>
</evidence>
<evidence type="ECO:0000256" key="1">
    <source>
        <dbReference type="ARBA" id="ARBA00004496"/>
    </source>
</evidence>
<dbReference type="Pfam" id="PF20714">
    <property type="entry name" value="HTH_64"/>
    <property type="match status" value="1"/>
</dbReference>
<protein>
    <recommendedName>
        <fullName evidence="9">Transcriptional regulatory protein</fullName>
    </recommendedName>
</protein>
<dbReference type="InterPro" id="IPR024187">
    <property type="entry name" value="Sig_transdc_resp-reg_cit/mal"/>
</dbReference>
<dbReference type="Pfam" id="PF00072">
    <property type="entry name" value="Response_reg"/>
    <property type="match status" value="1"/>
</dbReference>
<evidence type="ECO:0000256" key="6">
    <source>
        <dbReference type="ARBA" id="ARBA00023125"/>
    </source>
</evidence>
<accession>A0A344LEM6</accession>
<keyword evidence="2 9" id="KW-0963">Cytoplasm</keyword>
<sequence length="229" mass="25197">MIRVLVVDDDFMVAKVHSGYVERVTGFSVVGVAHTGADALRAVRDLRPDLVLLDIYLPDMDGIAVLRALRADPSTVDTDVVIISAARDVDTVRNAMRGGVLHYLIKPFSAAALRDQLLHFAALQAKLARLSERREVSNQEDVDDVFAARPRGAGVLPKGLTQQTAELVEQALRARPDGLSATECAQATELSRPSARRYLEYFADTGKAEVRLRYGGTGRPERQYHWTAE</sequence>
<keyword evidence="3 10" id="KW-0597">Phosphoprotein</keyword>
<keyword evidence="5 9" id="KW-0805">Transcription regulation</keyword>
<evidence type="ECO:0000256" key="7">
    <source>
        <dbReference type="ARBA" id="ARBA00023159"/>
    </source>
</evidence>
<dbReference type="InterPro" id="IPR001789">
    <property type="entry name" value="Sig_transdc_resp-reg_receiver"/>
</dbReference>
<feature type="modified residue" description="4-aspartylphosphate" evidence="10">
    <location>
        <position position="54"/>
    </location>
</feature>
<keyword evidence="8 9" id="KW-0804">Transcription</keyword>
<dbReference type="RefSeq" id="WP_113695557.1">
    <property type="nucleotide sequence ID" value="NZ_CP015163.1"/>
</dbReference>
<organism evidence="12 13">
    <name type="scientific">Amycolatopsis albispora</name>
    <dbReference type="NCBI Taxonomy" id="1804986"/>
    <lineage>
        <taxon>Bacteria</taxon>
        <taxon>Bacillati</taxon>
        <taxon>Actinomycetota</taxon>
        <taxon>Actinomycetes</taxon>
        <taxon>Pseudonocardiales</taxon>
        <taxon>Pseudonocardiaceae</taxon>
        <taxon>Amycolatopsis</taxon>
    </lineage>
</organism>
<dbReference type="Proteomes" id="UP000250434">
    <property type="component" value="Chromosome"/>
</dbReference>
<gene>
    <name evidence="12" type="ORF">A4R43_31950</name>
</gene>
<dbReference type="KEGG" id="aab:A4R43_31950"/>
<evidence type="ECO:0000256" key="5">
    <source>
        <dbReference type="ARBA" id="ARBA00023015"/>
    </source>
</evidence>
<dbReference type="PANTHER" id="PTHR45526:SF1">
    <property type="entry name" value="TRANSCRIPTIONAL REGULATORY PROTEIN DCUR-RELATED"/>
    <property type="match status" value="1"/>
</dbReference>
<keyword evidence="7 9" id="KW-0010">Activator</keyword>
<evidence type="ECO:0000256" key="9">
    <source>
        <dbReference type="PIRNR" id="PIRNR006171"/>
    </source>
</evidence>
<dbReference type="SUPFAM" id="SSF52172">
    <property type="entry name" value="CheY-like"/>
    <property type="match status" value="1"/>
</dbReference>
<keyword evidence="6 9" id="KW-0238">DNA-binding</keyword>
<evidence type="ECO:0000313" key="13">
    <source>
        <dbReference type="Proteomes" id="UP000250434"/>
    </source>
</evidence>
<keyword evidence="13" id="KW-1185">Reference proteome</keyword>
<dbReference type="InterPro" id="IPR048714">
    <property type="entry name" value="DpiA-like_HTH"/>
</dbReference>
<dbReference type="PANTHER" id="PTHR45526">
    <property type="entry name" value="TRANSCRIPTIONAL REGULATORY PROTEIN DPIA"/>
    <property type="match status" value="1"/>
</dbReference>
<feature type="domain" description="Response regulatory" evidence="11">
    <location>
        <begin position="3"/>
        <end position="121"/>
    </location>
</feature>
<dbReference type="GO" id="GO:0003700">
    <property type="term" value="F:DNA-binding transcription factor activity"/>
    <property type="evidence" value="ECO:0007669"/>
    <property type="project" value="InterPro"/>
</dbReference>
<dbReference type="GO" id="GO:0005737">
    <property type="term" value="C:cytoplasm"/>
    <property type="evidence" value="ECO:0007669"/>
    <property type="project" value="UniProtKB-SubCell"/>
</dbReference>
<dbReference type="Gene3D" id="3.40.50.2300">
    <property type="match status" value="1"/>
</dbReference>
<comment type="subcellular location">
    <subcellularLocation>
        <location evidence="1 9">Cytoplasm</location>
    </subcellularLocation>
</comment>
<dbReference type="PIRSF" id="PIRSF006171">
    <property type="entry name" value="RR_citrat_malat"/>
    <property type="match status" value="1"/>
</dbReference>
<evidence type="ECO:0000256" key="8">
    <source>
        <dbReference type="ARBA" id="ARBA00023163"/>
    </source>
</evidence>
<dbReference type="InterPro" id="IPR011006">
    <property type="entry name" value="CheY-like_superfamily"/>
</dbReference>
<proteinExistence type="predicted"/>
<dbReference type="AlphaFoldDB" id="A0A344LEM6"/>
<dbReference type="EMBL" id="CP015163">
    <property type="protein sequence ID" value="AXB46500.1"/>
    <property type="molecule type" value="Genomic_DNA"/>
</dbReference>
<evidence type="ECO:0000256" key="3">
    <source>
        <dbReference type="ARBA" id="ARBA00022553"/>
    </source>
</evidence>
<reference evidence="12 13" key="1">
    <citation type="submission" date="2016-04" db="EMBL/GenBank/DDBJ databases">
        <title>Complete genome sequence and analysis of deep-sea sediment isolate, Amycolatopsis sp. WP1.</title>
        <authorList>
            <person name="Wang H."/>
            <person name="Chen S."/>
            <person name="Wu Q."/>
        </authorList>
    </citation>
    <scope>NUCLEOTIDE SEQUENCE [LARGE SCALE GENOMIC DNA]</scope>
    <source>
        <strain evidence="12 13">WP1</strain>
    </source>
</reference>
<dbReference type="PROSITE" id="PS50110">
    <property type="entry name" value="RESPONSE_REGULATORY"/>
    <property type="match status" value="1"/>
</dbReference>
<keyword evidence="4 9" id="KW-0902">Two-component regulatory system</keyword>
<evidence type="ECO:0000256" key="10">
    <source>
        <dbReference type="PROSITE-ProRule" id="PRU00169"/>
    </source>
</evidence>
<dbReference type="CDD" id="cd19925">
    <property type="entry name" value="REC_citrate_TCS"/>
    <property type="match status" value="1"/>
</dbReference>
<evidence type="ECO:0000256" key="2">
    <source>
        <dbReference type="ARBA" id="ARBA00022490"/>
    </source>
</evidence>
<dbReference type="GO" id="GO:0000156">
    <property type="term" value="F:phosphorelay response regulator activity"/>
    <property type="evidence" value="ECO:0007669"/>
    <property type="project" value="TreeGrafter"/>
</dbReference>
<evidence type="ECO:0000313" key="12">
    <source>
        <dbReference type="EMBL" id="AXB46500.1"/>
    </source>
</evidence>
<dbReference type="SMART" id="SM00448">
    <property type="entry name" value="REC"/>
    <property type="match status" value="1"/>
</dbReference>
<dbReference type="InterPro" id="IPR051271">
    <property type="entry name" value="2C-system_Tx_regulators"/>
</dbReference>
<dbReference type="OrthoDB" id="7187989at2"/>